<gene>
    <name evidence="1" type="ORF">MNBD_GAMMA17-1955</name>
</gene>
<name>A0A3B1A7Z9_9ZZZZ</name>
<sequence>MLCEAVTDLGQWEKRNELYPKRLKFRANSPAYFSPGGVRIPLNRMTIHRHSALPWKKYSALFTPEFKTLWVYIASASEFLAEMPNNFVTR</sequence>
<protein>
    <submittedName>
        <fullName evidence="1">Uncharacterized protein</fullName>
    </submittedName>
</protein>
<organism evidence="1">
    <name type="scientific">hydrothermal vent metagenome</name>
    <dbReference type="NCBI Taxonomy" id="652676"/>
    <lineage>
        <taxon>unclassified sequences</taxon>
        <taxon>metagenomes</taxon>
        <taxon>ecological metagenomes</taxon>
    </lineage>
</organism>
<accession>A0A3B1A7Z9</accession>
<dbReference type="EMBL" id="UOFQ01000113">
    <property type="protein sequence ID" value="VAW88946.1"/>
    <property type="molecule type" value="Genomic_DNA"/>
</dbReference>
<evidence type="ECO:0000313" key="1">
    <source>
        <dbReference type="EMBL" id="VAW88946.1"/>
    </source>
</evidence>
<reference evidence="1" key="1">
    <citation type="submission" date="2018-06" db="EMBL/GenBank/DDBJ databases">
        <authorList>
            <person name="Zhirakovskaya E."/>
        </authorList>
    </citation>
    <scope>NUCLEOTIDE SEQUENCE</scope>
</reference>
<dbReference type="AlphaFoldDB" id="A0A3B1A7Z9"/>
<proteinExistence type="predicted"/>